<keyword evidence="2" id="KW-0560">Oxidoreductase</keyword>
<dbReference type="PANTHER" id="PTHR43482">
    <property type="entry name" value="PROTEIN AST1-RELATED"/>
    <property type="match status" value="1"/>
</dbReference>
<comment type="similarity">
    <text evidence="1 2">Belongs to the zinc-containing alcohol dehydrogenase family. Quinone oxidoreductase subfamily.</text>
</comment>
<dbReference type="Proteomes" id="UP000660265">
    <property type="component" value="Unassembled WGS sequence"/>
</dbReference>
<keyword evidence="2" id="KW-0862">Zinc</keyword>
<dbReference type="NCBIfam" id="TIGR02817">
    <property type="entry name" value="adh_fam_1"/>
    <property type="match status" value="1"/>
</dbReference>
<evidence type="ECO:0000313" key="5">
    <source>
        <dbReference type="Proteomes" id="UP000660265"/>
    </source>
</evidence>
<dbReference type="Gene3D" id="3.90.180.10">
    <property type="entry name" value="Medium-chain alcohol dehydrogenases, catalytic domain"/>
    <property type="match status" value="1"/>
</dbReference>
<sequence length="335" mass="36216">MPKEKMNGVGSFRGLPVEDPESLLDVVVPVPELRPRDVLVRVEAVSVNPADVKARAELAPSDQPRVLGFDAAGTVEALGPKVTTLRVGDEVWYAGDFNRAGSNADYQAVDERIVGRAPRSPSHAEAAALPLTTITAWESLFERFELSKDSQGTLLIIGGPGGVGSIMIQLAKELTGLTVLATAGSPESSDWVRELGADAVVDHHDLVATVRKAAPEGVDYIFTSHSAGNIESFAEIIRPFGHITAIDEPEHLDLLPLKLKCIAWHWELMFARSMLETPDMIEQKKLLEDAAVLVDDHRVRTTATTTIRDFSAAGLREAHRLVETGGQVGKVVVTR</sequence>
<dbReference type="InterPro" id="IPR036291">
    <property type="entry name" value="NAD(P)-bd_dom_sf"/>
</dbReference>
<dbReference type="InterPro" id="IPR014182">
    <property type="entry name" value="ADH_Zn_typ-1"/>
</dbReference>
<dbReference type="EMBL" id="BMMV01000031">
    <property type="protein sequence ID" value="GGK25135.1"/>
    <property type="molecule type" value="Genomic_DNA"/>
</dbReference>
<dbReference type="PANTHER" id="PTHR43482:SF1">
    <property type="entry name" value="PROTEIN AST1-RELATED"/>
    <property type="match status" value="1"/>
</dbReference>
<protein>
    <recommendedName>
        <fullName evidence="2">Zinc-type alcohol dehydrogenase-like protein</fullName>
    </recommendedName>
</protein>
<dbReference type="SUPFAM" id="SSF50129">
    <property type="entry name" value="GroES-like"/>
    <property type="match status" value="1"/>
</dbReference>
<dbReference type="Gene3D" id="3.40.50.720">
    <property type="entry name" value="NAD(P)-binding Rossmann-like Domain"/>
    <property type="match status" value="1"/>
</dbReference>
<dbReference type="InterPro" id="IPR020843">
    <property type="entry name" value="ER"/>
</dbReference>
<dbReference type="Pfam" id="PF08240">
    <property type="entry name" value="ADH_N"/>
    <property type="match status" value="1"/>
</dbReference>
<dbReference type="InterPro" id="IPR013154">
    <property type="entry name" value="ADH-like_N"/>
</dbReference>
<feature type="domain" description="Enoyl reductase (ER)" evidence="3">
    <location>
        <begin position="10"/>
        <end position="333"/>
    </location>
</feature>
<dbReference type="InterPro" id="IPR011032">
    <property type="entry name" value="GroES-like_sf"/>
</dbReference>
<reference evidence="5" key="1">
    <citation type="journal article" date="2019" name="Int. J. Syst. Evol. Microbiol.">
        <title>The Global Catalogue of Microorganisms (GCM) 10K type strain sequencing project: providing services to taxonomists for standard genome sequencing and annotation.</title>
        <authorList>
            <consortium name="The Broad Institute Genomics Platform"/>
            <consortium name="The Broad Institute Genome Sequencing Center for Infectious Disease"/>
            <person name="Wu L."/>
            <person name="Ma J."/>
        </authorList>
    </citation>
    <scope>NUCLEOTIDE SEQUENCE [LARGE SCALE GENOMIC DNA]</scope>
    <source>
        <strain evidence="5">CGMCC 4.7275</strain>
    </source>
</reference>
<comment type="caution">
    <text evidence="4">The sequence shown here is derived from an EMBL/GenBank/DDBJ whole genome shotgun (WGS) entry which is preliminary data.</text>
</comment>
<evidence type="ECO:0000259" key="3">
    <source>
        <dbReference type="SMART" id="SM00829"/>
    </source>
</evidence>
<proteinExistence type="inferred from homology"/>
<dbReference type="CDD" id="cd08252">
    <property type="entry name" value="AL_MDR"/>
    <property type="match status" value="1"/>
</dbReference>
<dbReference type="InterPro" id="IPR013149">
    <property type="entry name" value="ADH-like_C"/>
</dbReference>
<dbReference type="SMART" id="SM00829">
    <property type="entry name" value="PKS_ER"/>
    <property type="match status" value="1"/>
</dbReference>
<dbReference type="SUPFAM" id="SSF51735">
    <property type="entry name" value="NAD(P)-binding Rossmann-fold domains"/>
    <property type="match status" value="1"/>
</dbReference>
<dbReference type="Pfam" id="PF00107">
    <property type="entry name" value="ADH_zinc_N"/>
    <property type="match status" value="1"/>
</dbReference>
<keyword evidence="5" id="KW-1185">Reference proteome</keyword>
<organism evidence="4 5">
    <name type="scientific">Streptomyces camponoticapitis</name>
    <dbReference type="NCBI Taxonomy" id="1616125"/>
    <lineage>
        <taxon>Bacteria</taxon>
        <taxon>Bacillati</taxon>
        <taxon>Actinomycetota</taxon>
        <taxon>Actinomycetes</taxon>
        <taxon>Kitasatosporales</taxon>
        <taxon>Streptomycetaceae</taxon>
        <taxon>Streptomyces</taxon>
    </lineage>
</organism>
<dbReference type="InterPro" id="IPR052585">
    <property type="entry name" value="Lipid_raft_assoc_Zn_ADH"/>
</dbReference>
<gene>
    <name evidence="4" type="ORF">GCM10011583_66450</name>
</gene>
<evidence type="ECO:0000256" key="1">
    <source>
        <dbReference type="ARBA" id="ARBA00010371"/>
    </source>
</evidence>
<evidence type="ECO:0000256" key="2">
    <source>
        <dbReference type="RuleBase" id="RU364000"/>
    </source>
</evidence>
<accession>A0ABQ2ET53</accession>
<evidence type="ECO:0000313" key="4">
    <source>
        <dbReference type="EMBL" id="GGK25135.1"/>
    </source>
</evidence>
<keyword evidence="2" id="KW-0479">Metal-binding</keyword>
<name>A0ABQ2ET53_9ACTN</name>